<dbReference type="RefSeq" id="WP_327792764.1">
    <property type="nucleotide sequence ID" value="NZ_JADQAZ010000001.1"/>
</dbReference>
<evidence type="ECO:0000313" key="1">
    <source>
        <dbReference type="EMBL" id="MBT0956566.1"/>
    </source>
</evidence>
<protein>
    <recommendedName>
        <fullName evidence="3">Lipoprotein</fullName>
    </recommendedName>
</protein>
<evidence type="ECO:0000313" key="2">
    <source>
        <dbReference type="Proteomes" id="UP001315686"/>
    </source>
</evidence>
<gene>
    <name evidence="1" type="ORF">IV417_04150</name>
</gene>
<comment type="caution">
    <text evidence="1">The sequence shown here is derived from an EMBL/GenBank/DDBJ whole genome shotgun (WGS) entry which is preliminary data.</text>
</comment>
<sequence>MKTPLIAALCVTLGLTACGGFRDSNLNPFNWFGGSRGEARAVEKEVAPAERADPRPLIAQVTDMTIERVPGGALITATGLTPTQGYWNAELLSEDVDEIAVNGVLTYSFRVVPPTGQQPVGNAATRSITVGHFVSDQKLSGVGSIVVRGIANQRVSRR</sequence>
<evidence type="ECO:0008006" key="3">
    <source>
        <dbReference type="Google" id="ProtNLM"/>
    </source>
</evidence>
<accession>A0AAP2CN58</accession>
<reference evidence="1 2" key="1">
    <citation type="journal article" date="2021" name="Arch. Microbiol.">
        <title>Harenicola maris gen. nov., sp. nov. isolated from the Sea of Japan shallow sediments.</title>
        <authorList>
            <person name="Romanenko L.A."/>
            <person name="Kurilenko V.V."/>
            <person name="Chernysheva N.Y."/>
            <person name="Tekutyeva L.A."/>
            <person name="Velansky P.V."/>
            <person name="Svetashev V.I."/>
            <person name="Isaeva M.P."/>
        </authorList>
    </citation>
    <scope>NUCLEOTIDE SEQUENCE [LARGE SCALE GENOMIC DNA]</scope>
    <source>
        <strain evidence="1 2">KMM 3653</strain>
    </source>
</reference>
<keyword evidence="2" id="KW-1185">Reference proteome</keyword>
<dbReference type="Proteomes" id="UP001315686">
    <property type="component" value="Unassembled WGS sequence"/>
</dbReference>
<organism evidence="1 2">
    <name type="scientific">Harenicola maris</name>
    <dbReference type="NCBI Taxonomy" id="2841044"/>
    <lineage>
        <taxon>Bacteria</taxon>
        <taxon>Pseudomonadati</taxon>
        <taxon>Pseudomonadota</taxon>
        <taxon>Alphaproteobacteria</taxon>
        <taxon>Rhodobacterales</taxon>
        <taxon>Paracoccaceae</taxon>
        <taxon>Harenicola</taxon>
    </lineage>
</organism>
<dbReference type="AlphaFoldDB" id="A0AAP2CN58"/>
<dbReference type="PROSITE" id="PS51257">
    <property type="entry name" value="PROKAR_LIPOPROTEIN"/>
    <property type="match status" value="1"/>
</dbReference>
<name>A0AAP2CN58_9RHOB</name>
<dbReference type="EMBL" id="JADQAZ010000001">
    <property type="protein sequence ID" value="MBT0956566.1"/>
    <property type="molecule type" value="Genomic_DNA"/>
</dbReference>
<proteinExistence type="predicted"/>